<dbReference type="SUPFAM" id="SSF141571">
    <property type="entry name" value="Pentapeptide repeat-like"/>
    <property type="match status" value="1"/>
</dbReference>
<evidence type="ECO:0000313" key="2">
    <source>
        <dbReference type="Proteomes" id="UP000659388"/>
    </source>
</evidence>
<dbReference type="Gene3D" id="2.160.20.80">
    <property type="entry name" value="E3 ubiquitin-protein ligase SopA"/>
    <property type="match status" value="1"/>
</dbReference>
<dbReference type="InterPro" id="IPR052949">
    <property type="entry name" value="PA_immunity-related"/>
</dbReference>
<dbReference type="PANTHER" id="PTHR42999:SF1">
    <property type="entry name" value="PENTAPEPTIDE REPEAT-CONTAINING PROTEIN"/>
    <property type="match status" value="1"/>
</dbReference>
<reference evidence="1" key="1">
    <citation type="submission" date="2021-01" db="EMBL/GenBank/DDBJ databases">
        <title>Fulvivirga kasyanovii gen. nov., sp nov., a novel member of the phylum Bacteroidetes isolated from seawater in a mussel farm.</title>
        <authorList>
            <person name="Zhao L.-H."/>
            <person name="Wang Z.-J."/>
        </authorList>
    </citation>
    <scope>NUCLEOTIDE SEQUENCE</scope>
    <source>
        <strain evidence="1">2943</strain>
    </source>
</reference>
<gene>
    <name evidence="1" type="ORF">JL102_20015</name>
</gene>
<dbReference type="PANTHER" id="PTHR42999">
    <property type="entry name" value="ANTIBIOTIC RESISTANCE PROTEIN MCBG"/>
    <property type="match status" value="1"/>
</dbReference>
<comment type="caution">
    <text evidence="1">The sequence shown here is derived from an EMBL/GenBank/DDBJ whole genome shotgun (WGS) entry which is preliminary data.</text>
</comment>
<dbReference type="Proteomes" id="UP000659388">
    <property type="component" value="Unassembled WGS sequence"/>
</dbReference>
<dbReference type="InterPro" id="IPR001646">
    <property type="entry name" value="5peptide_repeat"/>
</dbReference>
<dbReference type="Pfam" id="PF13599">
    <property type="entry name" value="Pentapeptide_4"/>
    <property type="match status" value="2"/>
</dbReference>
<keyword evidence="2" id="KW-1185">Reference proteome</keyword>
<name>A0A937K1B7_9BACT</name>
<dbReference type="EMBL" id="JAESIY010000013">
    <property type="protein sequence ID" value="MBL3658449.1"/>
    <property type="molecule type" value="Genomic_DNA"/>
</dbReference>
<proteinExistence type="predicted"/>
<dbReference type="AlphaFoldDB" id="A0A937K1B7"/>
<sequence>MNTIQEESFNKEDFTAGLEAIEYEECSFHQCSFAGADLSRITFVDCEFDGCDLSNIKIADSAMREVRFKNCKLIGAHFDECNDFLFEVAFEDCILNFSSFYKKSLKKTRLVRCSMHEVDLVEADLSESLFYECDFAGATFDRTNLEKADLSTSFNFLIDPENNRLKKAQFSQSELAGLLFKYGIVVK</sequence>
<evidence type="ECO:0000313" key="1">
    <source>
        <dbReference type="EMBL" id="MBL3658449.1"/>
    </source>
</evidence>
<accession>A0A937K1B7</accession>
<dbReference type="RefSeq" id="WP_202246245.1">
    <property type="nucleotide sequence ID" value="NZ_JAESIY010000013.1"/>
</dbReference>
<protein>
    <submittedName>
        <fullName evidence="1">Pentapeptide repeat-containing protein</fullName>
    </submittedName>
</protein>
<organism evidence="1 2">
    <name type="scientific">Fulvivirga sediminis</name>
    <dbReference type="NCBI Taxonomy" id="2803949"/>
    <lineage>
        <taxon>Bacteria</taxon>
        <taxon>Pseudomonadati</taxon>
        <taxon>Bacteroidota</taxon>
        <taxon>Cytophagia</taxon>
        <taxon>Cytophagales</taxon>
        <taxon>Fulvivirgaceae</taxon>
        <taxon>Fulvivirga</taxon>
    </lineage>
</organism>